<feature type="domain" description="Methyltransferase type 11" evidence="1">
    <location>
        <begin position="39"/>
        <end position="133"/>
    </location>
</feature>
<dbReference type="Pfam" id="PF08241">
    <property type="entry name" value="Methyltransf_11"/>
    <property type="match status" value="1"/>
</dbReference>
<protein>
    <recommendedName>
        <fullName evidence="1">Methyltransferase type 11 domain-containing protein</fullName>
    </recommendedName>
</protein>
<dbReference type="PANTHER" id="PTHR45180:SF1">
    <property type="entry name" value="OS01G0307686 PROTEIN"/>
    <property type="match status" value="1"/>
</dbReference>
<evidence type="ECO:0000259" key="1">
    <source>
        <dbReference type="Pfam" id="PF08241"/>
    </source>
</evidence>
<dbReference type="CDD" id="cd02440">
    <property type="entry name" value="AdoMet_MTases"/>
    <property type="match status" value="1"/>
</dbReference>
<accession>A0AAW1L2A1</accession>
<dbReference type="InterPro" id="IPR029063">
    <property type="entry name" value="SAM-dependent_MTases_sf"/>
</dbReference>
<dbReference type="AlphaFoldDB" id="A0AAW1L2A1"/>
<gene>
    <name evidence="2" type="ORF">RND81_05G185400</name>
</gene>
<evidence type="ECO:0000313" key="2">
    <source>
        <dbReference type="EMBL" id="KAK9726029.1"/>
    </source>
</evidence>
<evidence type="ECO:0000313" key="3">
    <source>
        <dbReference type="Proteomes" id="UP001443914"/>
    </source>
</evidence>
<dbReference type="SUPFAM" id="SSF53335">
    <property type="entry name" value="S-adenosyl-L-methionine-dependent methyltransferases"/>
    <property type="match status" value="1"/>
</dbReference>
<dbReference type="EMBL" id="JBDFQZ010000005">
    <property type="protein sequence ID" value="KAK9726028.1"/>
    <property type="molecule type" value="Genomic_DNA"/>
</dbReference>
<organism evidence="2 3">
    <name type="scientific">Saponaria officinalis</name>
    <name type="common">Common soapwort</name>
    <name type="synonym">Lychnis saponaria</name>
    <dbReference type="NCBI Taxonomy" id="3572"/>
    <lineage>
        <taxon>Eukaryota</taxon>
        <taxon>Viridiplantae</taxon>
        <taxon>Streptophyta</taxon>
        <taxon>Embryophyta</taxon>
        <taxon>Tracheophyta</taxon>
        <taxon>Spermatophyta</taxon>
        <taxon>Magnoliopsida</taxon>
        <taxon>eudicotyledons</taxon>
        <taxon>Gunneridae</taxon>
        <taxon>Pentapetalae</taxon>
        <taxon>Caryophyllales</taxon>
        <taxon>Caryophyllaceae</taxon>
        <taxon>Caryophylleae</taxon>
        <taxon>Saponaria</taxon>
    </lineage>
</organism>
<proteinExistence type="predicted"/>
<dbReference type="Gene3D" id="3.40.50.150">
    <property type="entry name" value="Vaccinia Virus protein VP39"/>
    <property type="match status" value="1"/>
</dbReference>
<sequence>MAQLFVKQAQAYAKTRPTYPNKLFEFIASKTPAYDLVWDVGTGSGQAIPPLAELYKNVIGTDTSEKQLEFAPKLPNVTYHQTPPNMSIDQINQMIGPQSSIDLVTIAQAMHWFDLPKFYDGVKHVLKKPNGVIAAWCYTTPCVNDNVDSIFNPFYRVDSEPYWEPERKLVDKKYMDVYFPFEPVDGLDHTGPFEFEFEKLMRLDDYVTYIRSWSAYNTAKEKGVELLTNEVLEKFKHAWNIEGSHEKLVRFPIHLRIGKVGNCCN</sequence>
<dbReference type="Proteomes" id="UP001443914">
    <property type="component" value="Unassembled WGS sequence"/>
</dbReference>
<keyword evidence="3" id="KW-1185">Reference proteome</keyword>
<comment type="caution">
    <text evidence="2">The sequence shown here is derived from an EMBL/GenBank/DDBJ whole genome shotgun (WGS) entry which is preliminary data.</text>
</comment>
<reference evidence="2 3" key="1">
    <citation type="submission" date="2024-03" db="EMBL/GenBank/DDBJ databases">
        <title>WGS assembly of Saponaria officinalis var. Norfolk2.</title>
        <authorList>
            <person name="Jenkins J."/>
            <person name="Shu S."/>
            <person name="Grimwood J."/>
            <person name="Barry K."/>
            <person name="Goodstein D."/>
            <person name="Schmutz J."/>
            <person name="Leebens-Mack J."/>
            <person name="Osbourn A."/>
        </authorList>
    </citation>
    <scope>NUCLEOTIDE SEQUENCE [LARGE SCALE GENOMIC DNA]</scope>
    <source>
        <strain evidence="3">cv. Norfolk2</strain>
        <strain evidence="2">JIC</strain>
        <tissue evidence="2">Leaf</tissue>
    </source>
</reference>
<name>A0AAW1L2A1_SAPOF</name>
<dbReference type="InterPro" id="IPR013216">
    <property type="entry name" value="Methyltransf_11"/>
</dbReference>
<dbReference type="PANTHER" id="PTHR45180">
    <property type="entry name" value="OS01G0307686 PROTEIN"/>
    <property type="match status" value="1"/>
</dbReference>
<dbReference type="EMBL" id="JBDFQZ010000005">
    <property type="protein sequence ID" value="KAK9726029.1"/>
    <property type="molecule type" value="Genomic_DNA"/>
</dbReference>
<dbReference type="GO" id="GO:0008757">
    <property type="term" value="F:S-adenosylmethionine-dependent methyltransferase activity"/>
    <property type="evidence" value="ECO:0007669"/>
    <property type="project" value="InterPro"/>
</dbReference>